<dbReference type="Pfam" id="PF00078">
    <property type="entry name" value="RVT_1"/>
    <property type="match status" value="1"/>
</dbReference>
<dbReference type="EC" id="2.7.7.49" evidence="2"/>
<evidence type="ECO:0000259" key="1">
    <source>
        <dbReference type="PROSITE" id="PS50878"/>
    </source>
</evidence>
<dbReference type="Pfam" id="PF08388">
    <property type="entry name" value="GIIM"/>
    <property type="match status" value="1"/>
</dbReference>
<organism evidence="2 3">
    <name type="scientific">Streptomyces yanii</name>
    <dbReference type="NCBI Taxonomy" id="78510"/>
    <lineage>
        <taxon>Bacteria</taxon>
        <taxon>Bacillati</taxon>
        <taxon>Actinomycetota</taxon>
        <taxon>Actinomycetes</taxon>
        <taxon>Kitasatosporales</taxon>
        <taxon>Streptomycetaceae</taxon>
        <taxon>Streptomyces</taxon>
    </lineage>
</organism>
<dbReference type="Pfam" id="PF13655">
    <property type="entry name" value="RVT_N"/>
    <property type="match status" value="1"/>
</dbReference>
<name>A0ABV5RNY2_9ACTN</name>
<keyword evidence="3" id="KW-1185">Reference proteome</keyword>
<dbReference type="InterPro" id="IPR000477">
    <property type="entry name" value="RT_dom"/>
</dbReference>
<dbReference type="GO" id="GO:0003964">
    <property type="term" value="F:RNA-directed DNA polymerase activity"/>
    <property type="evidence" value="ECO:0007669"/>
    <property type="project" value="UniProtKB-KW"/>
</dbReference>
<dbReference type="SUPFAM" id="SSF56672">
    <property type="entry name" value="DNA/RNA polymerases"/>
    <property type="match status" value="1"/>
</dbReference>
<dbReference type="InterPro" id="IPR030931">
    <property type="entry name" value="Group_II_RT_mat"/>
</dbReference>
<dbReference type="NCBIfam" id="TIGR04416">
    <property type="entry name" value="group_II_RT_mat"/>
    <property type="match status" value="1"/>
</dbReference>
<dbReference type="EMBL" id="JBHMCG010000224">
    <property type="protein sequence ID" value="MFB9579595.1"/>
    <property type="molecule type" value="Genomic_DNA"/>
</dbReference>
<evidence type="ECO:0000313" key="2">
    <source>
        <dbReference type="EMBL" id="MFB9579595.1"/>
    </source>
</evidence>
<protein>
    <submittedName>
        <fullName evidence="2">Group II intron reverse transcriptase/maturase</fullName>
        <ecNumber evidence="2">2.7.7.49</ecNumber>
    </submittedName>
</protein>
<dbReference type="RefSeq" id="WP_386145410.1">
    <property type="nucleotide sequence ID" value="NZ_BAAAXD010000005.1"/>
</dbReference>
<dbReference type="InterPro" id="IPR025960">
    <property type="entry name" value="RVT_N"/>
</dbReference>
<dbReference type="CDD" id="cd01651">
    <property type="entry name" value="RT_G2_intron"/>
    <property type="match status" value="1"/>
</dbReference>
<reference evidence="2 3" key="1">
    <citation type="submission" date="2024-09" db="EMBL/GenBank/DDBJ databases">
        <authorList>
            <person name="Sun Q."/>
            <person name="Mori K."/>
        </authorList>
    </citation>
    <scope>NUCLEOTIDE SEQUENCE [LARGE SCALE GENOMIC DNA]</scope>
    <source>
        <strain evidence="2 3">JCM 3331</strain>
    </source>
</reference>
<feature type="domain" description="Reverse transcriptase" evidence="1">
    <location>
        <begin position="91"/>
        <end position="330"/>
    </location>
</feature>
<keyword evidence="2" id="KW-0808">Transferase</keyword>
<proteinExistence type="predicted"/>
<dbReference type="InterPro" id="IPR043502">
    <property type="entry name" value="DNA/RNA_pol_sf"/>
</dbReference>
<dbReference type="InterPro" id="IPR051083">
    <property type="entry name" value="GrpII_Intron_Splice-Mob/Def"/>
</dbReference>
<dbReference type="PROSITE" id="PS50878">
    <property type="entry name" value="RT_POL"/>
    <property type="match status" value="1"/>
</dbReference>
<dbReference type="InterPro" id="IPR013597">
    <property type="entry name" value="Mat_intron_G2"/>
</dbReference>
<keyword evidence="2" id="KW-0695">RNA-directed DNA polymerase</keyword>
<comment type="caution">
    <text evidence="2">The sequence shown here is derived from an EMBL/GenBank/DDBJ whole genome shotgun (WGS) entry which is preliminary data.</text>
</comment>
<dbReference type="Proteomes" id="UP001589710">
    <property type="component" value="Unassembled WGS sequence"/>
</dbReference>
<sequence length="579" mass="65680">MNGPEDDVTDWLSIDWQQVDDDVRRLRQRIFTASQAGDLKKVRNLQKLMLRSRANALHAVRRVTEVNAGRETAGVDGKVVLTAPGKAEVADWVQHRSRSWTVRPVRRVYVPKPDGRRRPLGIPVILDRCLQAVVLGALEPEWEARFEPRSYGFRPGRGCRDAIESIFLTCRGPNPGRPWVLDADLAAAFDRIDHDHLLRQLGTFPARELVAQWLRAGVVEDGRLTATREGTPQGGVISPALMNVALHGMEEAAGVRYHASGIHAGTVMRKSPVLVRYADDLVAMCYSREQAEEVKQRLAAWLEPRGLAFNEDKTRIVHLTEGFCFLGFHVRLYRNRKLLIKPSKASVKRIRKRLAAEMWDLRGSNAEAVIRTLSPIIRGWSAYFRIGVSSRVFSSLDFYVWQLAYQWAKHEHANKPRDWIVHRYFGAFNPRRGDRWVFGDCGSGRFLPKFAWTKIVRHQLVKLGASPDDPALTEYWARRRRKEVIPLIDKTDWHLLNRQNGRCPLCGTLLLHAAHPPTSPTEWEQWIRATRKAITRKAIVTTGPGTPDEPPAQLLHAHCRRRLIAATGNGTALLPASEP</sequence>
<dbReference type="PANTHER" id="PTHR34047">
    <property type="entry name" value="NUCLEAR INTRON MATURASE 1, MITOCHONDRIAL-RELATED"/>
    <property type="match status" value="1"/>
</dbReference>
<accession>A0ABV5RNY2</accession>
<gene>
    <name evidence="2" type="primary">ltrA</name>
    <name evidence="2" type="ORF">ACFFTL_46970</name>
</gene>
<evidence type="ECO:0000313" key="3">
    <source>
        <dbReference type="Proteomes" id="UP001589710"/>
    </source>
</evidence>
<keyword evidence="2" id="KW-0548">Nucleotidyltransferase</keyword>
<dbReference type="PANTHER" id="PTHR34047:SF10">
    <property type="entry name" value="GROUP II INTRON-ASSOCIATED OPEN READING FRAME"/>
    <property type="match status" value="1"/>
</dbReference>